<name>A0A517VWI4_9PLAN</name>
<evidence type="ECO:0000313" key="3">
    <source>
        <dbReference type="Proteomes" id="UP000318704"/>
    </source>
</evidence>
<proteinExistence type="predicted"/>
<reference evidence="2 3" key="1">
    <citation type="submission" date="2019-03" db="EMBL/GenBank/DDBJ databases">
        <title>Deep-cultivation of Planctomycetes and their phenomic and genomic characterization uncovers novel biology.</title>
        <authorList>
            <person name="Wiegand S."/>
            <person name="Jogler M."/>
            <person name="Boedeker C."/>
            <person name="Pinto D."/>
            <person name="Vollmers J."/>
            <person name="Rivas-Marin E."/>
            <person name="Kohn T."/>
            <person name="Peeters S.H."/>
            <person name="Heuer A."/>
            <person name="Rast P."/>
            <person name="Oberbeckmann S."/>
            <person name="Bunk B."/>
            <person name="Jeske O."/>
            <person name="Meyerdierks A."/>
            <person name="Storesund J.E."/>
            <person name="Kallscheuer N."/>
            <person name="Luecker S."/>
            <person name="Lage O.M."/>
            <person name="Pohl T."/>
            <person name="Merkel B.J."/>
            <person name="Hornburger P."/>
            <person name="Mueller R.-W."/>
            <person name="Bruemmer F."/>
            <person name="Labrenz M."/>
            <person name="Spormann A.M."/>
            <person name="Op den Camp H."/>
            <person name="Overmann J."/>
            <person name="Amann R."/>
            <person name="Jetten M.S.M."/>
            <person name="Mascher T."/>
            <person name="Medema M.H."/>
            <person name="Devos D.P."/>
            <person name="Kaster A.-K."/>
            <person name="Ovreas L."/>
            <person name="Rohde M."/>
            <person name="Galperin M.Y."/>
            <person name="Jogler C."/>
        </authorList>
    </citation>
    <scope>NUCLEOTIDE SEQUENCE [LARGE SCALE GENOMIC DNA]</scope>
    <source>
        <strain evidence="2 3">V144</strain>
    </source>
</reference>
<dbReference type="EMBL" id="CP037920">
    <property type="protein sequence ID" value="QDT97366.1"/>
    <property type="molecule type" value="Genomic_DNA"/>
</dbReference>
<dbReference type="Proteomes" id="UP000318704">
    <property type="component" value="Chromosome"/>
</dbReference>
<feature type="region of interest" description="Disordered" evidence="1">
    <location>
        <begin position="131"/>
        <end position="164"/>
    </location>
</feature>
<evidence type="ECO:0000256" key="1">
    <source>
        <dbReference type="SAM" id="MobiDB-lite"/>
    </source>
</evidence>
<accession>A0A517VWI4</accession>
<dbReference type="PROSITE" id="PS51257">
    <property type="entry name" value="PROKAR_LIPOPROTEIN"/>
    <property type="match status" value="1"/>
</dbReference>
<organism evidence="2 3">
    <name type="scientific">Gimesia aquarii</name>
    <dbReference type="NCBI Taxonomy" id="2527964"/>
    <lineage>
        <taxon>Bacteria</taxon>
        <taxon>Pseudomonadati</taxon>
        <taxon>Planctomycetota</taxon>
        <taxon>Planctomycetia</taxon>
        <taxon>Planctomycetales</taxon>
        <taxon>Planctomycetaceae</taxon>
        <taxon>Gimesia</taxon>
    </lineage>
</organism>
<dbReference type="KEGG" id="gaw:V144x_28410"/>
<evidence type="ECO:0008006" key="4">
    <source>
        <dbReference type="Google" id="ProtNLM"/>
    </source>
</evidence>
<gene>
    <name evidence="2" type="ORF">V144x_28410</name>
</gene>
<dbReference type="AlphaFoldDB" id="A0A517VWI4"/>
<dbReference type="RefSeq" id="WP_144985727.1">
    <property type="nucleotide sequence ID" value="NZ_CP037920.1"/>
</dbReference>
<protein>
    <recommendedName>
        <fullName evidence="4">Carboxypeptidase regulatory-like domain-containing protein</fullName>
    </recommendedName>
</protein>
<evidence type="ECO:0000313" key="2">
    <source>
        <dbReference type="EMBL" id="QDT97366.1"/>
    </source>
</evidence>
<sequence length="164" mass="17352">MRFTYMLMAMFVAGCGGGDDRLEVYPTTGQLLLDEKPFGPTQVLLVPLGTSGKSDEKTGKSVAGTVDESGKMSFTTYEGGDGIPAGEYRVAVGLSMTKPPRPFPAVYRNMKDSPLKVTITEQELNELTVQMDSSAGPMVKPPSFGGAAMSKSLQDPAFSAGAQQ</sequence>